<evidence type="ECO:0000313" key="2">
    <source>
        <dbReference type="Proteomes" id="UP000789595"/>
    </source>
</evidence>
<name>A0A8J2X3U5_9STRA</name>
<comment type="caution">
    <text evidence="1">The sequence shown here is derived from an EMBL/GenBank/DDBJ whole genome shotgun (WGS) entry which is preliminary data.</text>
</comment>
<organism evidence="1 2">
    <name type="scientific">Pelagomonas calceolata</name>
    <dbReference type="NCBI Taxonomy" id="35677"/>
    <lineage>
        <taxon>Eukaryota</taxon>
        <taxon>Sar</taxon>
        <taxon>Stramenopiles</taxon>
        <taxon>Ochrophyta</taxon>
        <taxon>Pelagophyceae</taxon>
        <taxon>Pelagomonadales</taxon>
        <taxon>Pelagomonadaceae</taxon>
        <taxon>Pelagomonas</taxon>
    </lineage>
</organism>
<dbReference type="AlphaFoldDB" id="A0A8J2X3U5"/>
<feature type="non-terminal residue" evidence="1">
    <location>
        <position position="169"/>
    </location>
</feature>
<evidence type="ECO:0000313" key="1">
    <source>
        <dbReference type="EMBL" id="CAH0380005.1"/>
    </source>
</evidence>
<accession>A0A8J2X3U5</accession>
<protein>
    <submittedName>
        <fullName evidence="1">Uncharacterized protein</fullName>
    </submittedName>
</protein>
<reference evidence="1" key="1">
    <citation type="submission" date="2021-11" db="EMBL/GenBank/DDBJ databases">
        <authorList>
            <consortium name="Genoscope - CEA"/>
            <person name="William W."/>
        </authorList>
    </citation>
    <scope>NUCLEOTIDE SEQUENCE</scope>
</reference>
<gene>
    <name evidence="1" type="ORF">PECAL_6P16400</name>
</gene>
<proteinExistence type="predicted"/>
<dbReference type="EMBL" id="CAKKNE010000006">
    <property type="protein sequence ID" value="CAH0380005.1"/>
    <property type="molecule type" value="Genomic_DNA"/>
</dbReference>
<sequence>MSSCSSASMSTFSAAMSLSLICAETSPRCPSRSCNLCFISLNIVKLRVGGVALLRSTVRSNGLIAVSLRGDCDRRQVFISWGVAMSHDIFSSSRSQSRRRRGSRVECRQRSALRCVCLKVMCCPLGLESSNAIEQAFWRACRAWLRLPRAFVSRGQPWCPQQAGICAAA</sequence>
<keyword evidence="2" id="KW-1185">Reference proteome</keyword>
<dbReference type="Proteomes" id="UP000789595">
    <property type="component" value="Unassembled WGS sequence"/>
</dbReference>